<feature type="transmembrane region" description="Helical" evidence="2">
    <location>
        <begin position="88"/>
        <end position="107"/>
    </location>
</feature>
<protein>
    <submittedName>
        <fullName evidence="3">Uncharacterized protein</fullName>
    </submittedName>
</protein>
<evidence type="ECO:0000313" key="3">
    <source>
        <dbReference type="EMBL" id="QHT35774.1"/>
    </source>
</evidence>
<name>A0A6C0F3E9_9ZZZZ</name>
<keyword evidence="2" id="KW-0472">Membrane</keyword>
<feature type="transmembrane region" description="Helical" evidence="2">
    <location>
        <begin position="15"/>
        <end position="36"/>
    </location>
</feature>
<organism evidence="3">
    <name type="scientific">viral metagenome</name>
    <dbReference type="NCBI Taxonomy" id="1070528"/>
    <lineage>
        <taxon>unclassified sequences</taxon>
        <taxon>metagenomes</taxon>
        <taxon>organismal metagenomes</taxon>
    </lineage>
</organism>
<reference evidence="3" key="1">
    <citation type="journal article" date="2020" name="Nature">
        <title>Giant virus diversity and host interactions through global metagenomics.</title>
        <authorList>
            <person name="Schulz F."/>
            <person name="Roux S."/>
            <person name="Paez-Espino D."/>
            <person name="Jungbluth S."/>
            <person name="Walsh D.A."/>
            <person name="Denef V.J."/>
            <person name="McMahon K.D."/>
            <person name="Konstantinidis K.T."/>
            <person name="Eloe-Fadrosh E.A."/>
            <person name="Kyrpides N.C."/>
            <person name="Woyke T."/>
        </authorList>
    </citation>
    <scope>NUCLEOTIDE SEQUENCE</scope>
    <source>
        <strain evidence="3">GVMAG-M-3300009181-41</strain>
    </source>
</reference>
<keyword evidence="2" id="KW-0812">Transmembrane</keyword>
<evidence type="ECO:0000256" key="2">
    <source>
        <dbReference type="SAM" id="Phobius"/>
    </source>
</evidence>
<accession>A0A6C0F3E9</accession>
<keyword evidence="2" id="KW-1133">Transmembrane helix</keyword>
<dbReference type="AlphaFoldDB" id="A0A6C0F3E9"/>
<feature type="region of interest" description="Disordered" evidence="1">
    <location>
        <begin position="148"/>
        <end position="181"/>
    </location>
</feature>
<dbReference type="EMBL" id="MN739026">
    <property type="protein sequence ID" value="QHT35774.1"/>
    <property type="molecule type" value="Genomic_DNA"/>
</dbReference>
<feature type="compositionally biased region" description="Basic and acidic residues" evidence="1">
    <location>
        <begin position="148"/>
        <end position="159"/>
    </location>
</feature>
<evidence type="ECO:0000256" key="1">
    <source>
        <dbReference type="SAM" id="MobiDB-lite"/>
    </source>
</evidence>
<sequence>MTKAIERLAITGNAAILAIIHTAYGAFISYVFYYIFDEFDDAWKARSSLYQMADVSVETMMIAIFGYWASEVTELIPPFFPTSKHNELAVDNWISGIFFVIALFLFLDDLTEKLKFLQAKFFEDVFSKIFPKYGSIVDMNLSYTPVTEDEKKAEKEEKKQSKKVTTASAHSTDHANAVHGK</sequence>
<proteinExistence type="predicted"/>